<dbReference type="PANTHER" id="PTHR30544:SF9">
    <property type="entry name" value="RADICAL SAM SUPERFAMILY PROTEIN"/>
    <property type="match status" value="1"/>
</dbReference>
<dbReference type="InterPro" id="IPR040072">
    <property type="entry name" value="Methyltransferase_A"/>
</dbReference>
<dbReference type="GO" id="GO:0030488">
    <property type="term" value="P:tRNA methylation"/>
    <property type="evidence" value="ECO:0007669"/>
    <property type="project" value="TreeGrafter"/>
</dbReference>
<keyword evidence="8" id="KW-0949">S-adenosyl-L-methionine</keyword>
<evidence type="ECO:0000313" key="15">
    <source>
        <dbReference type="Proteomes" id="UP000249061"/>
    </source>
</evidence>
<dbReference type="InterPro" id="IPR007197">
    <property type="entry name" value="rSAM"/>
</dbReference>
<dbReference type="SMART" id="SM00729">
    <property type="entry name" value="Elp3"/>
    <property type="match status" value="1"/>
</dbReference>
<evidence type="ECO:0000256" key="9">
    <source>
        <dbReference type="ARBA" id="ARBA00022723"/>
    </source>
</evidence>
<dbReference type="SFLD" id="SFLDS00029">
    <property type="entry name" value="Radical_SAM"/>
    <property type="match status" value="1"/>
</dbReference>
<dbReference type="SFLD" id="SFLDG01062">
    <property type="entry name" value="methyltransferase_(Class_A)"/>
    <property type="match status" value="1"/>
</dbReference>
<dbReference type="InterPro" id="IPR058240">
    <property type="entry name" value="rSAM_sf"/>
</dbReference>
<dbReference type="PANTHER" id="PTHR30544">
    <property type="entry name" value="23S RRNA METHYLTRANSFERASE"/>
    <property type="match status" value="1"/>
</dbReference>
<evidence type="ECO:0000256" key="11">
    <source>
        <dbReference type="ARBA" id="ARBA00023014"/>
    </source>
</evidence>
<evidence type="ECO:0000256" key="6">
    <source>
        <dbReference type="ARBA" id="ARBA00022603"/>
    </source>
</evidence>
<dbReference type="EMBL" id="QFQP01000056">
    <property type="protein sequence ID" value="PZR04549.1"/>
    <property type="molecule type" value="Genomic_DNA"/>
</dbReference>
<keyword evidence="9" id="KW-0479">Metal-binding</keyword>
<evidence type="ECO:0000256" key="3">
    <source>
        <dbReference type="ARBA" id="ARBA00007544"/>
    </source>
</evidence>
<dbReference type="SFLD" id="SFLDF00275">
    <property type="entry name" value="adenosine_C2_methyltransferase"/>
    <property type="match status" value="1"/>
</dbReference>
<dbReference type="GO" id="GO:0051539">
    <property type="term" value="F:4 iron, 4 sulfur cluster binding"/>
    <property type="evidence" value="ECO:0007669"/>
    <property type="project" value="UniProtKB-KW"/>
</dbReference>
<dbReference type="AlphaFoldDB" id="A0A2W5SN36"/>
<comment type="subcellular location">
    <subcellularLocation>
        <location evidence="2">Cytoplasm</location>
    </subcellularLocation>
</comment>
<evidence type="ECO:0000256" key="12">
    <source>
        <dbReference type="ARBA" id="ARBA00023157"/>
    </source>
</evidence>
<sequence>MRHLPALTVDELTRELGSRTRAVEALKWLYAQKTLPQELPDTVPGVSHRAWRPFIEARKWSLPKVLERQQSPDGTTKYALDFDGTNVETVRIPAKGRSTICISSQAGCTRRCTFCATKELGFIRQLKAEEMIGQYLHARNEAPEHQPATNVVFMGMGEPMDNLDEVLRAVECLTQSPAPQLRHVGVTVSTSGVLPGLKRFLAESKASLALSLNATTDEVRQQVMPQTRTWPIASLLDALREDAARRNNKRDYFIEYVLFGDLNDTDEDADRLVQLLDGIPSRVNLIPYNPYPGTGLKTPTEERVNKFHERAVKQGLLTLVRWPRGREIAAACGQLVLSKDGAGFTPGISVGA</sequence>
<evidence type="ECO:0000313" key="14">
    <source>
        <dbReference type="EMBL" id="PZR04549.1"/>
    </source>
</evidence>
<dbReference type="Gene3D" id="3.20.20.70">
    <property type="entry name" value="Aldolase class I"/>
    <property type="match status" value="1"/>
</dbReference>
<dbReference type="Pfam" id="PF04055">
    <property type="entry name" value="Radical_SAM"/>
    <property type="match status" value="1"/>
</dbReference>
<dbReference type="InterPro" id="IPR013785">
    <property type="entry name" value="Aldolase_TIM"/>
</dbReference>
<feature type="domain" description="Radical SAM core" evidence="13">
    <location>
        <begin position="94"/>
        <end position="329"/>
    </location>
</feature>
<keyword evidence="6" id="KW-0489">Methyltransferase</keyword>
<dbReference type="SUPFAM" id="SSF102114">
    <property type="entry name" value="Radical SAM enzymes"/>
    <property type="match status" value="1"/>
</dbReference>
<name>A0A2W5SN36_9BACT</name>
<dbReference type="GO" id="GO:0070475">
    <property type="term" value="P:rRNA base methylation"/>
    <property type="evidence" value="ECO:0007669"/>
    <property type="project" value="TreeGrafter"/>
</dbReference>
<proteinExistence type="inferred from homology"/>
<evidence type="ECO:0000256" key="7">
    <source>
        <dbReference type="ARBA" id="ARBA00022679"/>
    </source>
</evidence>
<dbReference type="GO" id="GO:0046872">
    <property type="term" value="F:metal ion binding"/>
    <property type="evidence" value="ECO:0007669"/>
    <property type="project" value="UniProtKB-KW"/>
</dbReference>
<keyword evidence="5" id="KW-0963">Cytoplasm</keyword>
<comment type="cofactor">
    <cofactor evidence="1">
        <name>[4Fe-4S] cluster</name>
        <dbReference type="ChEBI" id="CHEBI:49883"/>
    </cofactor>
</comment>
<dbReference type="PIRSF" id="PIRSF006004">
    <property type="entry name" value="CHP00048"/>
    <property type="match status" value="1"/>
</dbReference>
<keyword evidence="12" id="KW-1015">Disulfide bond</keyword>
<gene>
    <name evidence="14" type="ORF">DI536_34075</name>
</gene>
<reference evidence="14 15" key="1">
    <citation type="submission" date="2017-08" db="EMBL/GenBank/DDBJ databases">
        <title>Infants hospitalized years apart are colonized by the same room-sourced microbial strains.</title>
        <authorList>
            <person name="Brooks B."/>
            <person name="Olm M.R."/>
            <person name="Firek B.A."/>
            <person name="Baker R."/>
            <person name="Thomas B.C."/>
            <person name="Morowitz M.J."/>
            <person name="Banfield J.F."/>
        </authorList>
    </citation>
    <scope>NUCLEOTIDE SEQUENCE [LARGE SCALE GENOMIC DNA]</scope>
    <source>
        <strain evidence="14">S2_003_000_R2_14</strain>
    </source>
</reference>
<dbReference type="CDD" id="cd01335">
    <property type="entry name" value="Radical_SAM"/>
    <property type="match status" value="1"/>
</dbReference>
<accession>A0A2W5SN36</accession>
<evidence type="ECO:0000256" key="8">
    <source>
        <dbReference type="ARBA" id="ARBA00022691"/>
    </source>
</evidence>
<comment type="similarity">
    <text evidence="3">Belongs to the radical SAM superfamily. RlmN family.</text>
</comment>
<keyword evidence="10" id="KW-0408">Iron</keyword>
<evidence type="ECO:0000256" key="10">
    <source>
        <dbReference type="ARBA" id="ARBA00023004"/>
    </source>
</evidence>
<evidence type="ECO:0000256" key="1">
    <source>
        <dbReference type="ARBA" id="ARBA00001966"/>
    </source>
</evidence>
<keyword evidence="7" id="KW-0808">Transferase</keyword>
<dbReference type="PROSITE" id="PS51918">
    <property type="entry name" value="RADICAL_SAM"/>
    <property type="match status" value="1"/>
</dbReference>
<dbReference type="GO" id="GO:0005737">
    <property type="term" value="C:cytoplasm"/>
    <property type="evidence" value="ECO:0007669"/>
    <property type="project" value="UniProtKB-SubCell"/>
</dbReference>
<dbReference type="InterPro" id="IPR006638">
    <property type="entry name" value="Elp3/MiaA/NifB-like_rSAM"/>
</dbReference>
<protein>
    <recommendedName>
        <fullName evidence="13">Radical SAM core domain-containing protein</fullName>
    </recommendedName>
</protein>
<evidence type="ECO:0000256" key="2">
    <source>
        <dbReference type="ARBA" id="ARBA00004496"/>
    </source>
</evidence>
<organism evidence="14 15">
    <name type="scientific">Archangium gephyra</name>
    <dbReference type="NCBI Taxonomy" id="48"/>
    <lineage>
        <taxon>Bacteria</taxon>
        <taxon>Pseudomonadati</taxon>
        <taxon>Myxococcota</taxon>
        <taxon>Myxococcia</taxon>
        <taxon>Myxococcales</taxon>
        <taxon>Cystobacterineae</taxon>
        <taxon>Archangiaceae</taxon>
        <taxon>Archangium</taxon>
    </lineage>
</organism>
<evidence type="ECO:0000256" key="5">
    <source>
        <dbReference type="ARBA" id="ARBA00022490"/>
    </source>
</evidence>
<evidence type="ECO:0000256" key="4">
    <source>
        <dbReference type="ARBA" id="ARBA00022485"/>
    </source>
</evidence>
<dbReference type="Proteomes" id="UP000249061">
    <property type="component" value="Unassembled WGS sequence"/>
</dbReference>
<comment type="caution">
    <text evidence="14">The sequence shown here is derived from an EMBL/GenBank/DDBJ whole genome shotgun (WGS) entry which is preliminary data.</text>
</comment>
<dbReference type="GO" id="GO:0008173">
    <property type="term" value="F:RNA methyltransferase activity"/>
    <property type="evidence" value="ECO:0007669"/>
    <property type="project" value="InterPro"/>
</dbReference>
<evidence type="ECO:0000259" key="13">
    <source>
        <dbReference type="PROSITE" id="PS51918"/>
    </source>
</evidence>
<keyword evidence="4" id="KW-0004">4Fe-4S</keyword>
<keyword evidence="11" id="KW-0411">Iron-sulfur</keyword>
<dbReference type="InterPro" id="IPR004383">
    <property type="entry name" value="rRNA_lsu_MTrfase_RlmN/Cfr"/>
</dbReference>